<feature type="domain" description="DUF6894" evidence="1">
    <location>
        <begin position="3"/>
        <end position="51"/>
    </location>
</feature>
<organism evidence="2 4">
    <name type="scientific">Methylobacterium oxalidis</name>
    <dbReference type="NCBI Taxonomy" id="944322"/>
    <lineage>
        <taxon>Bacteria</taxon>
        <taxon>Pseudomonadati</taxon>
        <taxon>Pseudomonadota</taxon>
        <taxon>Alphaproteobacteria</taxon>
        <taxon>Hyphomicrobiales</taxon>
        <taxon>Methylobacteriaceae</taxon>
        <taxon>Methylobacterium</taxon>
    </lineage>
</organism>
<evidence type="ECO:0000313" key="4">
    <source>
        <dbReference type="Proteomes" id="UP000321960"/>
    </source>
</evidence>
<evidence type="ECO:0000313" key="5">
    <source>
        <dbReference type="Proteomes" id="UP001156856"/>
    </source>
</evidence>
<accession>A0A512JDH3</accession>
<reference evidence="3" key="4">
    <citation type="submission" date="2023-01" db="EMBL/GenBank/DDBJ databases">
        <title>Draft genome sequence of Methylobacterium oxalidis strain NBRC 107715.</title>
        <authorList>
            <person name="Sun Q."/>
            <person name="Mori K."/>
        </authorList>
    </citation>
    <scope>NUCLEOTIDE SEQUENCE</scope>
    <source>
        <strain evidence="3">NBRC 107715</strain>
    </source>
</reference>
<dbReference type="AlphaFoldDB" id="A0A512JDH3"/>
<evidence type="ECO:0000313" key="3">
    <source>
        <dbReference type="EMBL" id="GLS64644.1"/>
    </source>
</evidence>
<comment type="caution">
    <text evidence="2">The sequence shown here is derived from an EMBL/GenBank/DDBJ whole genome shotgun (WGS) entry which is preliminary data.</text>
</comment>
<sequence length="85" mass="9744">MPRHFFDVHIDRKVTRDDTGTEFATLEEVRKAAQRLLPDVAHDEIPEDGDRQAELLEGPLRSIGLDQLYVWDGRKCEGPFLGQEP</sequence>
<evidence type="ECO:0000313" key="2">
    <source>
        <dbReference type="EMBL" id="GEP07968.1"/>
    </source>
</evidence>
<dbReference type="OrthoDB" id="8296556at2"/>
<dbReference type="EMBL" id="BSPK01000050">
    <property type="protein sequence ID" value="GLS64644.1"/>
    <property type="molecule type" value="Genomic_DNA"/>
</dbReference>
<dbReference type="EMBL" id="BJZU01000220">
    <property type="protein sequence ID" value="GEP07968.1"/>
    <property type="molecule type" value="Genomic_DNA"/>
</dbReference>
<dbReference type="Proteomes" id="UP000321960">
    <property type="component" value="Unassembled WGS sequence"/>
</dbReference>
<proteinExistence type="predicted"/>
<gene>
    <name evidence="3" type="ORF">GCM10007888_30250</name>
    <name evidence="2" type="ORF">MOX02_60060</name>
</gene>
<keyword evidence="5" id="KW-1185">Reference proteome</keyword>
<reference evidence="2 4" key="3">
    <citation type="submission" date="2019-07" db="EMBL/GenBank/DDBJ databases">
        <title>Whole genome shotgun sequence of Methylobacterium oxalidis NBRC 107715.</title>
        <authorList>
            <person name="Hosoyama A."/>
            <person name="Uohara A."/>
            <person name="Ohji S."/>
            <person name="Ichikawa N."/>
        </authorList>
    </citation>
    <scope>NUCLEOTIDE SEQUENCE [LARGE SCALE GENOMIC DNA]</scope>
    <source>
        <strain evidence="2 4">NBRC 107715</strain>
    </source>
</reference>
<dbReference type="RefSeq" id="WP_147029349.1">
    <property type="nucleotide sequence ID" value="NZ_BJZU01000220.1"/>
</dbReference>
<name>A0A512JDH3_9HYPH</name>
<dbReference type="Proteomes" id="UP001156856">
    <property type="component" value="Unassembled WGS sequence"/>
</dbReference>
<reference evidence="5" key="2">
    <citation type="journal article" date="2019" name="Int. J. Syst. Evol. Microbiol.">
        <title>The Global Catalogue of Microorganisms (GCM) 10K type strain sequencing project: providing services to taxonomists for standard genome sequencing and annotation.</title>
        <authorList>
            <consortium name="The Broad Institute Genomics Platform"/>
            <consortium name="The Broad Institute Genome Sequencing Center for Infectious Disease"/>
            <person name="Wu L."/>
            <person name="Ma J."/>
        </authorList>
    </citation>
    <scope>NUCLEOTIDE SEQUENCE [LARGE SCALE GENOMIC DNA]</scope>
    <source>
        <strain evidence="5">NBRC 107715</strain>
    </source>
</reference>
<dbReference type="InterPro" id="IPR054189">
    <property type="entry name" value="DUF6894"/>
</dbReference>
<evidence type="ECO:0000259" key="1">
    <source>
        <dbReference type="Pfam" id="PF21834"/>
    </source>
</evidence>
<reference evidence="3" key="1">
    <citation type="journal article" date="2014" name="Int. J. Syst. Evol. Microbiol.">
        <title>Complete genome of a new Firmicutes species belonging to the dominant human colonic microbiota ('Ruminococcus bicirculans') reveals two chromosomes and a selective capacity to utilize plant glucans.</title>
        <authorList>
            <consortium name="NISC Comparative Sequencing Program"/>
            <person name="Wegmann U."/>
            <person name="Louis P."/>
            <person name="Goesmann A."/>
            <person name="Henrissat B."/>
            <person name="Duncan S.H."/>
            <person name="Flint H.J."/>
        </authorList>
    </citation>
    <scope>NUCLEOTIDE SEQUENCE</scope>
    <source>
        <strain evidence="3">NBRC 107715</strain>
    </source>
</reference>
<protein>
    <recommendedName>
        <fullName evidence="1">DUF6894 domain-containing protein</fullName>
    </recommendedName>
</protein>
<dbReference type="Pfam" id="PF21834">
    <property type="entry name" value="DUF6894"/>
    <property type="match status" value="1"/>
</dbReference>